<keyword evidence="5" id="KW-0456">Lyase</keyword>
<dbReference type="RefSeq" id="WP_231145887.1">
    <property type="nucleotide sequence ID" value="NZ_CP088102.1"/>
</dbReference>
<keyword evidence="2" id="KW-0349">Heme</keyword>
<evidence type="ECO:0000256" key="1">
    <source>
        <dbReference type="ARBA" id="ARBA00001970"/>
    </source>
</evidence>
<dbReference type="Proteomes" id="UP001430990">
    <property type="component" value="Plasmid pCC829_2"/>
</dbReference>
<evidence type="ECO:0000313" key="7">
    <source>
        <dbReference type="EMBL" id="UFW92070.1"/>
    </source>
</evidence>
<proteinExistence type="inferred from homology"/>
<gene>
    <name evidence="7" type="ORF">BjapCC829_48250</name>
</gene>
<evidence type="ECO:0000256" key="2">
    <source>
        <dbReference type="ARBA" id="ARBA00022617"/>
    </source>
</evidence>
<evidence type="ECO:0000256" key="4">
    <source>
        <dbReference type="ARBA" id="ARBA00023004"/>
    </source>
</evidence>
<keyword evidence="8" id="KW-1185">Reference proteome</keyword>
<keyword evidence="3" id="KW-0479">Metal-binding</keyword>
<dbReference type="Pfam" id="PF13816">
    <property type="entry name" value="Dehydratase_hem"/>
    <property type="match status" value="1"/>
</dbReference>
<accession>A0ABY3R1B6</accession>
<evidence type="ECO:0000313" key="8">
    <source>
        <dbReference type="Proteomes" id="UP001430990"/>
    </source>
</evidence>
<name>A0ABY3R1B6_9BRAD</name>
<keyword evidence="4" id="KW-0408">Iron</keyword>
<dbReference type="InterPro" id="IPR025702">
    <property type="entry name" value="OXD"/>
</dbReference>
<geneLocation type="plasmid" evidence="7 8">
    <name>pCC829_2</name>
</geneLocation>
<evidence type="ECO:0000256" key="5">
    <source>
        <dbReference type="ARBA" id="ARBA00023239"/>
    </source>
</evidence>
<comment type="cofactor">
    <cofactor evidence="1">
        <name>heme b</name>
        <dbReference type="ChEBI" id="CHEBI:60344"/>
    </cofactor>
</comment>
<protein>
    <submittedName>
        <fullName evidence="7">Phenylacetaldoxime dehydratase family protein</fullName>
    </submittedName>
</protein>
<sequence>MTIQIHERVNPLRKPKGFEPVVQRWSTAFVNGCEEICVAFHGVQGRSAEEVQASPFFRWIEAALVLRNGPTVHDHAWFVDQNGLHTHIVAAYWVDRQKRDDWMTDPHVKSWWENDARLTEPTGYFRESITVPVDRQESIYWLDYPAGLMRSKEVAIYPTPYCGYYGAMRDRIPLAAADKLESPMPDLPAPKARATKGARWRIVTPENLAIIRSAAFWGRCDPSQTDDYMRELRAPLLRGMDFLKESPTATGCASLRFQQTCDVAGQSVLETHALGYFLSLKHMENWAEHHASHEAIFSAAIARYRKYGKANQLRTWHEVFVIPKQGNVFEYVNCTPGTGLSSYFDGEKLSA</sequence>
<organism evidence="7 8">
    <name type="scientific">Bradyrhizobium barranii</name>
    <dbReference type="NCBI Taxonomy" id="2992140"/>
    <lineage>
        <taxon>Bacteria</taxon>
        <taxon>Pseudomonadati</taxon>
        <taxon>Pseudomonadota</taxon>
        <taxon>Alphaproteobacteria</taxon>
        <taxon>Hyphomicrobiales</taxon>
        <taxon>Nitrobacteraceae</taxon>
        <taxon>Bradyrhizobium</taxon>
    </lineage>
</organism>
<evidence type="ECO:0000256" key="3">
    <source>
        <dbReference type="ARBA" id="ARBA00022723"/>
    </source>
</evidence>
<reference evidence="7" key="1">
    <citation type="submission" date="2021-11" db="EMBL/GenBank/DDBJ databases">
        <title>Australian commercial rhizobial inoculants.</title>
        <authorList>
            <person name="Kohlmeier M.G."/>
            <person name="O'Hara G.W."/>
            <person name="Colombi E."/>
            <person name="Ramsay J.P."/>
            <person name="Terpolilli J."/>
        </authorList>
    </citation>
    <scope>NUCLEOTIDE SEQUENCE</scope>
    <source>
        <strain evidence="7">CC829</strain>
        <plasmid evidence="7">pCC829_2</plasmid>
    </source>
</reference>
<evidence type="ECO:0000256" key="6">
    <source>
        <dbReference type="ARBA" id="ARBA00034312"/>
    </source>
</evidence>
<comment type="similarity">
    <text evidence="6">Belongs to the heme-containing dehydratase family.</text>
</comment>
<dbReference type="EMBL" id="CP088102">
    <property type="protein sequence ID" value="UFW92070.1"/>
    <property type="molecule type" value="Genomic_DNA"/>
</dbReference>
<keyword evidence="7" id="KW-0614">Plasmid</keyword>